<reference evidence="1" key="1">
    <citation type="submission" date="2022-10" db="EMBL/GenBank/DDBJ databases">
        <title>Genome Sequence of Xylaria curta.</title>
        <authorList>
            <person name="Buettner E."/>
        </authorList>
    </citation>
    <scope>NUCLEOTIDE SEQUENCE</scope>
    <source>
        <strain evidence="1">Babe10</strain>
    </source>
</reference>
<proteinExistence type="predicted"/>
<name>A0ACC1PMV9_9PEZI</name>
<comment type="caution">
    <text evidence="1">The sequence shown here is derived from an EMBL/GenBank/DDBJ whole genome shotgun (WGS) entry which is preliminary data.</text>
</comment>
<evidence type="ECO:0000313" key="1">
    <source>
        <dbReference type="EMBL" id="KAJ2996026.1"/>
    </source>
</evidence>
<sequence length="911" mass="101523">MTDRVAAAFVRVSGPPNSSFLVGYPGISATLPRIEGKVEIRPQLGFSAPVTISLVRICLQRRETIHPAAENVAKRHLGTPRRETTDVVGKELLLYRCASGREADSVVAMDLPFVLFIPFGRGGEEINRRIPPASLQLPSRTAETYYELVVTVQQGASVQNKYAFPVPLQRYDTLSTFGMYNRPETKVATTDNVVHLEISLPKWSYGPMDPISVYIRLAPNLDWMPKARKVTVKSITLAIEEEITYNPEGDEPTKKVNRIQKHVQNVGTKLPEEGYVTNMGVIFPHKDLRDSNGIVRRGQPPFPNYEVTSFTTTSTLYKIEFFLSIKASMTSARDITLRQPIVICPLDHQACKEEMDAIEQAAKDASTVDQANPMLPARNIVLDTDPNALATFLSLAYPVKDLFEIVPTSNHSKNHRNCGATRPPPTAPVDQFPKHEMPFDDDDLTPGSLNPGSDDGALDAEDGDKAQDFRLFTSLLAGPGKKSQASSKAIRRGEKDFESHGTRAQESVLESSRSAMHEVLSYTRQNQPRNVLRGWYFPDRWADMAPESESTSDVPTDRQPCDQTTKVRGPGRGLFARERIVALESDGSTMLSSTGRVVTTAEKSSPGWLKTWLLPEEALFLLERGTLDLWWPIRGIEDIFPAGEESGISIVNPEGLEDYELGVPLSLQAAYALFIGRDGERGKISLEKYQVYANLRRTGYKVLRATPLPLTSEAPQPLWQWLFSLLRTASSSFSMHSSYPSYGPLVRPGLYRSYVPIFEQLAIIQRHKPTLLPPSEVPLPRHPFKIHFHVWKSSSSFTKSKPPPPDFQMAVVDARDSSVPTLEQLDTLLLSTPWDPPESDKGKPGAGFVYKRLKHGWRNAIIAIVDRGLISYMRFGEMAFGEELLYENTNTRPKAKRGGRAGRGRGRGRGK</sequence>
<evidence type="ECO:0000313" key="2">
    <source>
        <dbReference type="Proteomes" id="UP001143856"/>
    </source>
</evidence>
<keyword evidence="2" id="KW-1185">Reference proteome</keyword>
<protein>
    <submittedName>
        <fullName evidence="1">Uncharacterized protein</fullName>
    </submittedName>
</protein>
<accession>A0ACC1PMV9</accession>
<gene>
    <name evidence="1" type="ORF">NUW58_g1115</name>
</gene>
<dbReference type="EMBL" id="JAPDGR010000112">
    <property type="protein sequence ID" value="KAJ2996026.1"/>
    <property type="molecule type" value="Genomic_DNA"/>
</dbReference>
<organism evidence="1 2">
    <name type="scientific">Xylaria curta</name>
    <dbReference type="NCBI Taxonomy" id="42375"/>
    <lineage>
        <taxon>Eukaryota</taxon>
        <taxon>Fungi</taxon>
        <taxon>Dikarya</taxon>
        <taxon>Ascomycota</taxon>
        <taxon>Pezizomycotina</taxon>
        <taxon>Sordariomycetes</taxon>
        <taxon>Xylariomycetidae</taxon>
        <taxon>Xylariales</taxon>
        <taxon>Xylariaceae</taxon>
        <taxon>Xylaria</taxon>
    </lineage>
</organism>
<dbReference type="Proteomes" id="UP001143856">
    <property type="component" value="Unassembled WGS sequence"/>
</dbReference>